<dbReference type="EnsemblPlants" id="Kaladp0015s0075.1.v1.1">
    <property type="protein sequence ID" value="Kaladp0015s0075.1.v1.1"/>
    <property type="gene ID" value="Kaladp0015s0075.v1.1"/>
</dbReference>
<keyword evidence="5" id="KW-0234">DNA repair</keyword>
<feature type="domain" description="HIRAN" evidence="6">
    <location>
        <begin position="55"/>
        <end position="150"/>
    </location>
</feature>
<evidence type="ECO:0000256" key="2">
    <source>
        <dbReference type="ARBA" id="ARBA00022723"/>
    </source>
</evidence>
<evidence type="ECO:0000313" key="8">
    <source>
        <dbReference type="Proteomes" id="UP000594263"/>
    </source>
</evidence>
<keyword evidence="2 5" id="KW-0479">Metal-binding</keyword>
<dbReference type="InterPro" id="IPR049132">
    <property type="entry name" value="FAN1-like_euk"/>
</dbReference>
<keyword evidence="8" id="KW-1185">Reference proteome</keyword>
<dbReference type="Gene3D" id="3.30.70.2330">
    <property type="match status" value="1"/>
</dbReference>
<proteinExistence type="inferred from homology"/>
<keyword evidence="5" id="KW-0539">Nucleus</keyword>
<evidence type="ECO:0000256" key="3">
    <source>
        <dbReference type="ARBA" id="ARBA00022801"/>
    </source>
</evidence>
<keyword evidence="1 5" id="KW-0540">Nuclease</keyword>
<name>A0A7N0SZ37_KALFE</name>
<dbReference type="Pfam" id="PF21170">
    <property type="entry name" value="FAN1_TPR"/>
    <property type="match status" value="1"/>
</dbReference>
<protein>
    <recommendedName>
        <fullName evidence="5">Fanconi-associated nuclease</fullName>
        <ecNumber evidence="5">3.1.4.1</ecNumber>
    </recommendedName>
</protein>
<keyword evidence="3 5" id="KW-0378">Hydrolase</keyword>
<dbReference type="PANTHER" id="PTHR15749">
    <property type="entry name" value="FANCONI-ASSOCIATED NUCLEASE 1"/>
    <property type="match status" value="1"/>
</dbReference>
<dbReference type="InterPro" id="IPR049125">
    <property type="entry name" value="FAN1-like_WH"/>
</dbReference>
<dbReference type="GO" id="GO:0004528">
    <property type="term" value="F:phosphodiesterase I activity"/>
    <property type="evidence" value="ECO:0007669"/>
    <property type="project" value="UniProtKB-EC"/>
</dbReference>
<dbReference type="AlphaFoldDB" id="A0A7N0SZ37"/>
<accession>A0A7N0SZ37</accession>
<comment type="cofactor">
    <cofactor evidence="5">
        <name>Mg(2+)</name>
        <dbReference type="ChEBI" id="CHEBI:18420"/>
    </cofactor>
    <cofactor evidence="5">
        <name>Mn(2+)</name>
        <dbReference type="ChEBI" id="CHEBI:29035"/>
    </cofactor>
</comment>
<dbReference type="Pfam" id="PF08774">
    <property type="entry name" value="VRR_NUC"/>
    <property type="match status" value="1"/>
</dbReference>
<dbReference type="OMA" id="YRMIEVK"/>
<evidence type="ECO:0000259" key="6">
    <source>
        <dbReference type="SMART" id="SM00910"/>
    </source>
</evidence>
<dbReference type="GO" id="GO:0036297">
    <property type="term" value="P:interstrand cross-link repair"/>
    <property type="evidence" value="ECO:0007669"/>
    <property type="project" value="InterPro"/>
</dbReference>
<evidence type="ECO:0000256" key="4">
    <source>
        <dbReference type="ARBA" id="ARBA00022842"/>
    </source>
</evidence>
<dbReference type="GO" id="GO:0005634">
    <property type="term" value="C:nucleus"/>
    <property type="evidence" value="ECO:0007669"/>
    <property type="project" value="UniProtKB-SubCell"/>
</dbReference>
<keyword evidence="4 5" id="KW-0460">Magnesium</keyword>
<dbReference type="CDD" id="cd22326">
    <property type="entry name" value="FAN1-like"/>
    <property type="match status" value="1"/>
</dbReference>
<evidence type="ECO:0000313" key="7">
    <source>
        <dbReference type="EnsemblPlants" id="Kaladp0015s0075.1.v1.1"/>
    </source>
</evidence>
<evidence type="ECO:0000256" key="5">
    <source>
        <dbReference type="RuleBase" id="RU365033"/>
    </source>
</evidence>
<reference evidence="7" key="1">
    <citation type="submission" date="2021-01" db="UniProtKB">
        <authorList>
            <consortium name="EnsemblPlants"/>
        </authorList>
    </citation>
    <scope>IDENTIFICATION</scope>
</reference>
<dbReference type="GO" id="GO:0017108">
    <property type="term" value="F:5'-flap endonuclease activity"/>
    <property type="evidence" value="ECO:0007669"/>
    <property type="project" value="TreeGrafter"/>
</dbReference>
<keyword evidence="5" id="KW-0227">DNA damage</keyword>
<sequence length="700" mass="79547">MKDSDRRKSENLCVHATFEDQGAGNLCDEKVDAFYQVKIPPRSIISTSQEPNQLILETLIVGRRFSIEKELLLGTSIILVRDPDNIKDCNAIKVLSADPGCGKVFGYISRDLSKYLSPLIEKFSMSFEGCVTSTPEHIFGTVPIRISCLSLASSNMIDSEVFRSLWADVVHVVESAKTNPTSGKTKYQENLCLLIKEVLQDNIHLFTVDELSFLESFLSLSNDCQRLFVSLYMRKGPWFRLSTISYVEILNVEEATKELSERGYFRLASAEVLLDDLKRILNVLAIPDLRFVQNILDKRKNRSSRKQDIITSLVSSYEGGQCPCLPAVLIKKFGVFVTISETAESLFWRAQRLFFLNGEQDLSAFLFADLQIIKYPAYNCITTDKIFRNRSDMLSFEEAVKVAQIMDQSIEENDSHHGSTLKWFLLGISFLEKEHRYIDAITLLRRLLSVFTCDSRRGYWTLRLSIALEHIGRPTESLTVAENGLLDPWIRAGSRLALQRRILCLGKPPRQWKIPRRPLNCEAGTKSRFYGYDGEQCGVEELALQYYSSAGGQWKSVQSESGIWLNIFGLLMWDIIFSDVPNVFYSRFQTAPLDLDTYNFYISRKDKIESHLQNIQAGMAEEILIASWQSNEGTSCKGVNWDRHSLSDLRAVVTCVGGSCLASLCRHLAQDYRSWSSGMPDLLLWRFHGNYTGESQACRG</sequence>
<comment type="catalytic activity">
    <reaction evidence="5">
        <text>Hydrolytically removes 5'-nucleotides successively from the 3'-hydroxy termini of 3'-hydroxy-terminated oligonucleotides.</text>
        <dbReference type="EC" id="3.1.4.1"/>
    </reaction>
</comment>
<dbReference type="GO" id="GO:0016818">
    <property type="term" value="F:hydrolase activity, acting on acid anhydrides, in phosphorus-containing anhydrides"/>
    <property type="evidence" value="ECO:0007669"/>
    <property type="project" value="InterPro"/>
</dbReference>
<dbReference type="Pfam" id="PF21315">
    <property type="entry name" value="FAN1_HTH"/>
    <property type="match status" value="1"/>
</dbReference>
<dbReference type="InterPro" id="IPR033315">
    <property type="entry name" value="Fan1-like"/>
</dbReference>
<dbReference type="EC" id="3.1.4.1" evidence="5"/>
<dbReference type="GO" id="GO:0008270">
    <property type="term" value="F:zinc ion binding"/>
    <property type="evidence" value="ECO:0007669"/>
    <property type="project" value="InterPro"/>
</dbReference>
<dbReference type="InterPro" id="IPR049126">
    <property type="entry name" value="FAN1-like_TPR"/>
</dbReference>
<dbReference type="Proteomes" id="UP000594263">
    <property type="component" value="Unplaced"/>
</dbReference>
<evidence type="ECO:0000256" key="1">
    <source>
        <dbReference type="ARBA" id="ARBA00022722"/>
    </source>
</evidence>
<dbReference type="SMART" id="SM00910">
    <property type="entry name" value="HIRAN"/>
    <property type="match status" value="1"/>
</dbReference>
<dbReference type="PANTHER" id="PTHR15749:SF4">
    <property type="entry name" value="FANCONI-ASSOCIATED NUCLEASE 1"/>
    <property type="match status" value="1"/>
</dbReference>
<dbReference type="InterPro" id="IPR014905">
    <property type="entry name" value="HIRAN"/>
</dbReference>
<dbReference type="InterPro" id="IPR014883">
    <property type="entry name" value="VRR_NUC"/>
</dbReference>
<organism evidence="7 8">
    <name type="scientific">Kalanchoe fedtschenkoi</name>
    <name type="common">Lavender scallops</name>
    <name type="synonym">South American air plant</name>
    <dbReference type="NCBI Taxonomy" id="63787"/>
    <lineage>
        <taxon>Eukaryota</taxon>
        <taxon>Viridiplantae</taxon>
        <taxon>Streptophyta</taxon>
        <taxon>Embryophyta</taxon>
        <taxon>Tracheophyta</taxon>
        <taxon>Spermatophyta</taxon>
        <taxon>Magnoliopsida</taxon>
        <taxon>eudicotyledons</taxon>
        <taxon>Gunneridae</taxon>
        <taxon>Pentapetalae</taxon>
        <taxon>Saxifragales</taxon>
        <taxon>Crassulaceae</taxon>
        <taxon>Kalanchoe</taxon>
    </lineage>
</organism>
<dbReference type="GO" id="GO:0008409">
    <property type="term" value="F:5'-3' exonuclease activity"/>
    <property type="evidence" value="ECO:0007669"/>
    <property type="project" value="TreeGrafter"/>
</dbReference>
<keyword evidence="5" id="KW-0464">Manganese</keyword>
<comment type="function">
    <text evidence="5">Nuclease required for the repair of DNA interstrand cross-links (ICL). Acts as a 5'-3' exonuclease that anchors at a cut end of DNA and cleaves DNA successively at every third nucleotide, allowing to excise an ICL from one strand through flanking incisions.</text>
</comment>
<dbReference type="GO" id="GO:0070336">
    <property type="term" value="F:flap-structured DNA binding"/>
    <property type="evidence" value="ECO:0007669"/>
    <property type="project" value="TreeGrafter"/>
</dbReference>
<dbReference type="Pfam" id="PF08797">
    <property type="entry name" value="HIRAN"/>
    <property type="match status" value="1"/>
</dbReference>
<comment type="similarity">
    <text evidence="5">Belongs to the FAN1 family.</text>
</comment>
<dbReference type="Gramene" id="Kaladp0015s0075.1.v1.1">
    <property type="protein sequence ID" value="Kaladp0015s0075.1.v1.1"/>
    <property type="gene ID" value="Kaladp0015s0075.v1.1"/>
</dbReference>
<comment type="subcellular location">
    <subcellularLocation>
        <location evidence="5">Nucleus</location>
    </subcellularLocation>
</comment>